<dbReference type="PANTHER" id="PTHR18934:SF85">
    <property type="entry name" value="ATP-DEPENDENT RNA HELICASE DHX8"/>
    <property type="match status" value="1"/>
</dbReference>
<evidence type="ECO:0000256" key="12">
    <source>
        <dbReference type="SAM" id="Coils"/>
    </source>
</evidence>
<keyword evidence="6" id="KW-0347">Helicase</keyword>
<keyword evidence="8" id="KW-0508">mRNA splicing</keyword>
<dbReference type="InterPro" id="IPR049588">
    <property type="entry name" value="DHX8_GH2-like"/>
</dbReference>
<dbReference type="CDD" id="cd21691">
    <property type="entry name" value="GH2-like_DHX8"/>
    <property type="match status" value="1"/>
</dbReference>
<evidence type="ECO:0000256" key="9">
    <source>
        <dbReference type="ARBA" id="ARBA00023242"/>
    </source>
</evidence>
<dbReference type="CDD" id="cd17971">
    <property type="entry name" value="DEXHc_DHX8"/>
    <property type="match status" value="1"/>
</dbReference>
<comment type="caution">
    <text evidence="17">The sequence shown here is derived from an EMBL/GenBank/DDBJ whole genome shotgun (WGS) entry which is preliminary data.</text>
</comment>
<dbReference type="GO" id="GO:0016787">
    <property type="term" value="F:hydrolase activity"/>
    <property type="evidence" value="ECO:0007669"/>
    <property type="project" value="UniProtKB-KW"/>
</dbReference>
<feature type="coiled-coil region" evidence="12">
    <location>
        <begin position="565"/>
        <end position="595"/>
    </location>
</feature>
<dbReference type="PROSITE" id="PS50126">
    <property type="entry name" value="S1"/>
    <property type="match status" value="1"/>
</dbReference>
<evidence type="ECO:0000313" key="17">
    <source>
        <dbReference type="EMBL" id="KAA0196221.1"/>
    </source>
</evidence>
<keyword evidence="18" id="KW-1185">Reference proteome</keyword>
<dbReference type="GO" id="GO:0000390">
    <property type="term" value="P:spliceosomal complex disassembly"/>
    <property type="evidence" value="ECO:0007669"/>
    <property type="project" value="TreeGrafter"/>
</dbReference>
<feature type="domain" description="Helicase C-terminal" evidence="16">
    <location>
        <begin position="854"/>
        <end position="1034"/>
    </location>
</feature>
<evidence type="ECO:0000256" key="3">
    <source>
        <dbReference type="ARBA" id="ARBA00022664"/>
    </source>
</evidence>
<feature type="compositionally biased region" description="Basic and acidic residues" evidence="13">
    <location>
        <begin position="91"/>
        <end position="114"/>
    </location>
</feature>
<evidence type="ECO:0000256" key="6">
    <source>
        <dbReference type="ARBA" id="ARBA00022806"/>
    </source>
</evidence>
<evidence type="ECO:0000259" key="15">
    <source>
        <dbReference type="PROSITE" id="PS51192"/>
    </source>
</evidence>
<dbReference type="InterPro" id="IPR002464">
    <property type="entry name" value="DNA/RNA_helicase_DEAH_CS"/>
</dbReference>
<dbReference type="SUPFAM" id="SSF52540">
    <property type="entry name" value="P-loop containing nucleoside triphosphate hydrolases"/>
    <property type="match status" value="1"/>
</dbReference>
<dbReference type="InterPro" id="IPR011709">
    <property type="entry name" value="DEAD-box_helicase_OB_fold"/>
</dbReference>
<dbReference type="FunFam" id="3.40.50.300:FF:000191">
    <property type="entry name" value="Pre-mRNA-splicing factor ATP-dependent RNA helicase"/>
    <property type="match status" value="1"/>
</dbReference>
<feature type="compositionally biased region" description="Basic and acidic residues" evidence="13">
    <location>
        <begin position="412"/>
        <end position="445"/>
    </location>
</feature>
<dbReference type="InterPro" id="IPR044762">
    <property type="entry name" value="DHX8/Prp22_DEXHc"/>
</dbReference>
<dbReference type="SMART" id="SM00316">
    <property type="entry name" value="S1"/>
    <property type="match status" value="1"/>
</dbReference>
<dbReference type="InterPro" id="IPR003029">
    <property type="entry name" value="S1_domain"/>
</dbReference>
<keyword evidence="12" id="KW-0175">Coiled coil</keyword>
<feature type="region of interest" description="Disordered" evidence="13">
    <location>
        <begin position="400"/>
        <end position="488"/>
    </location>
</feature>
<dbReference type="FunFam" id="1.20.120.1080:FF:000001">
    <property type="entry name" value="Pre-mRNA-splicing factor ATP-dependent RNA helicase"/>
    <property type="match status" value="1"/>
</dbReference>
<keyword evidence="3" id="KW-0507">mRNA processing</keyword>
<feature type="compositionally biased region" description="Polar residues" evidence="13">
    <location>
        <begin position="446"/>
        <end position="457"/>
    </location>
</feature>
<dbReference type="PROSITE" id="PS51194">
    <property type="entry name" value="HELICASE_CTER"/>
    <property type="match status" value="1"/>
</dbReference>
<dbReference type="SMART" id="SM00487">
    <property type="entry name" value="DEXDc"/>
    <property type="match status" value="1"/>
</dbReference>
<dbReference type="SMART" id="SM00847">
    <property type="entry name" value="HA2"/>
    <property type="match status" value="1"/>
</dbReference>
<dbReference type="FunFam" id="3.40.50.300:FF:000101">
    <property type="entry name" value="Pre-mRNA-splicing factor ATP-dependent RNA helicase"/>
    <property type="match status" value="1"/>
</dbReference>
<evidence type="ECO:0000256" key="7">
    <source>
        <dbReference type="ARBA" id="ARBA00022840"/>
    </source>
</evidence>
<evidence type="ECO:0000256" key="4">
    <source>
        <dbReference type="ARBA" id="ARBA00022741"/>
    </source>
</evidence>
<feature type="domain" description="S1 motif" evidence="14">
    <location>
        <begin position="331"/>
        <end position="402"/>
    </location>
</feature>
<dbReference type="GO" id="GO:0071013">
    <property type="term" value="C:catalytic step 2 spliceosome"/>
    <property type="evidence" value="ECO:0007669"/>
    <property type="project" value="TreeGrafter"/>
</dbReference>
<dbReference type="Gene3D" id="2.40.50.140">
    <property type="entry name" value="Nucleic acid-binding proteins"/>
    <property type="match status" value="1"/>
</dbReference>
<dbReference type="PROSITE" id="PS00690">
    <property type="entry name" value="DEAH_ATP_HELICASE"/>
    <property type="match status" value="1"/>
</dbReference>
<dbReference type="Pfam" id="PF00271">
    <property type="entry name" value="Helicase_C"/>
    <property type="match status" value="1"/>
</dbReference>
<dbReference type="Proteomes" id="UP000728185">
    <property type="component" value="Unassembled WGS sequence"/>
</dbReference>
<feature type="compositionally biased region" description="Basic and acidic residues" evidence="13">
    <location>
        <begin position="126"/>
        <end position="148"/>
    </location>
</feature>
<comment type="similarity">
    <text evidence="11">Belongs to the DEAD box helicase family. DEAH subfamily. DDX8/PRP22 sub-subfamily.</text>
</comment>
<evidence type="ECO:0000259" key="14">
    <source>
        <dbReference type="PROSITE" id="PS50126"/>
    </source>
</evidence>
<dbReference type="SMART" id="SM00490">
    <property type="entry name" value="HELICc"/>
    <property type="match status" value="1"/>
</dbReference>
<keyword evidence="7" id="KW-0067">ATP-binding</keyword>
<dbReference type="OrthoDB" id="10253254at2759"/>
<dbReference type="FunFam" id="2.40.50.140:FF:000061">
    <property type="entry name" value="ATP-dependent RNA helicase DHX8"/>
    <property type="match status" value="1"/>
</dbReference>
<reference evidence="17" key="1">
    <citation type="submission" date="2019-05" db="EMBL/GenBank/DDBJ databases">
        <title>Annotation for the trematode Fasciolopsis buski.</title>
        <authorList>
            <person name="Choi Y.-J."/>
        </authorList>
    </citation>
    <scope>NUCLEOTIDE SEQUENCE</scope>
    <source>
        <strain evidence="17">HT</strain>
        <tissue evidence="17">Whole worm</tissue>
    </source>
</reference>
<evidence type="ECO:0000256" key="10">
    <source>
        <dbReference type="ARBA" id="ARBA00047984"/>
    </source>
</evidence>
<dbReference type="Gene3D" id="3.40.50.300">
    <property type="entry name" value="P-loop containing nucleotide triphosphate hydrolases"/>
    <property type="match status" value="2"/>
</dbReference>
<feature type="compositionally biased region" description="Basic residues" evidence="13">
    <location>
        <begin position="300"/>
        <end position="310"/>
    </location>
</feature>
<dbReference type="EMBL" id="LUCM01003177">
    <property type="protein sequence ID" value="KAA0196221.1"/>
    <property type="molecule type" value="Genomic_DNA"/>
</dbReference>
<comment type="catalytic activity">
    <reaction evidence="10">
        <text>ATP + H2O = ADP + phosphate + H(+)</text>
        <dbReference type="Rhea" id="RHEA:13065"/>
        <dbReference type="ChEBI" id="CHEBI:15377"/>
        <dbReference type="ChEBI" id="CHEBI:15378"/>
        <dbReference type="ChEBI" id="CHEBI:30616"/>
        <dbReference type="ChEBI" id="CHEBI:43474"/>
        <dbReference type="ChEBI" id="CHEBI:456216"/>
        <dbReference type="EC" id="3.6.4.13"/>
    </reaction>
</comment>
<dbReference type="SUPFAM" id="SSF50249">
    <property type="entry name" value="Nucleic acid-binding proteins"/>
    <property type="match status" value="1"/>
</dbReference>
<feature type="compositionally biased region" description="Basic and acidic residues" evidence="13">
    <location>
        <begin position="284"/>
        <end position="294"/>
    </location>
</feature>
<dbReference type="InterPro" id="IPR012340">
    <property type="entry name" value="NA-bd_OB-fold"/>
</dbReference>
<dbReference type="CDD" id="cd18791">
    <property type="entry name" value="SF2_C_RHA"/>
    <property type="match status" value="1"/>
</dbReference>
<dbReference type="PANTHER" id="PTHR18934">
    <property type="entry name" value="ATP-DEPENDENT RNA HELICASE"/>
    <property type="match status" value="1"/>
</dbReference>
<dbReference type="CDD" id="cd05684">
    <property type="entry name" value="S1_DHX8_helicase"/>
    <property type="match status" value="1"/>
</dbReference>
<evidence type="ECO:0000256" key="5">
    <source>
        <dbReference type="ARBA" id="ARBA00022801"/>
    </source>
</evidence>
<dbReference type="PROSITE" id="PS51192">
    <property type="entry name" value="HELICASE_ATP_BIND_1"/>
    <property type="match status" value="1"/>
</dbReference>
<feature type="compositionally biased region" description="Basic and acidic residues" evidence="13">
    <location>
        <begin position="192"/>
        <end position="214"/>
    </location>
</feature>
<dbReference type="EC" id="3.6.4.13" evidence="2"/>
<dbReference type="Pfam" id="PF00575">
    <property type="entry name" value="S1"/>
    <property type="match status" value="1"/>
</dbReference>
<sequence length="1324" mass="149808">MVVELDEAAFRKLEYFSLVSKVCTELTNHLGLDDKNLAEFVIHLAKKNPTFDKFKSALAKKGADFSDALIASILRLVEKMLPKTLKPKKNTKPDSFKQDEPGNDMKNEKQELRKKLLPALCLPDEDPAKRKALDEEKDRKAMENDSSSKHPMKFVHPDEESTLKSDITHYSAGDEAAASDMIKDLELLLSDAKEKSTLDPKTRKKDATPTDSKSRTLRRGRRSRSKSPSRKRESDRTDRRHRSRSHSPHGSASRHRGHRGSSRSPHGQSSRSPSPHSRRRSRDRRVSSRERSPYESRSSAGRRRGSRNRSRSPETSSHKSRNNVPLDPVVGEIYHGRVSNILAFGAVVQIEGLRRRCEGLVHISQLRREGRVANVSDVVQRSQKVYVKVLSFTGTRTSLSMREVNQETGEDLNPHKSSPDSRDPADGGKVRNMDDLDLDGVRNPDRPTTSSVASMSRSALFGPRRAGNPDGIDEDLESGPKRKVQRISSPERWELKQMMSAGVVEKTDLPDFDEETGLLPREDEESDEDIEIELVEEEPPFLKGHGRHAMDLSPVRIVKNPDGSLQQAAMMRQALQKERRELKQQERQNQIMAEREAAPERMGKDWHDPMGGPMDSKTPFSGARANEQFKDVPEWKRAVQGGTRTGAVGKKIVRSILEQRQSLPIFKLKDELLSAVHDNKVLIVIGETGSGKTTQITQYLAEAGYVNTGRIGCTQPRRVAAMSVAKRVSEEFGCRLGQEVGYTIRFEDCTAPETKIKYMTDGMLLRECLIDPDLRQYAIIMLDEAHERTIHTDVLFGLLKKAIQKRDDMKLIVTSATLDSVKFSQYFFEAPIFTIPGRTYPVEILYSLEPENDYLDAALNTVMQIHLTEPPGDILVFLTGQEEIDSGCELLYERMKALGPDVPELIILPVYAALPSEMQSRIFDPAPPGSRKVVIATNIAETSLTIDGIYYVIDPGFVKQKVYSSKSGMDQLIVTPISQAQAKQRAGRAGRTGPGKCFRLYTERAYRDEMLGTNVPEIQRTNLASTVLQLKAMGINDLLSFDFMDPPPLQTLVAAMETLHGLSALDDEGLLTRLGRRMAEFPLEPMLSKMLIMSVHLQCSEEVLTIVSMLSVQNVFYRPKEKTELADQRKAKFHQPEGDHLTLLAVYNAWKNNKFSAPWCYDNFVQARTLKRAQDVRKQLLGIMDRHKLDVVSCGKKTALAQKAILSGFFRNAAKKDPQEGYRTLVDQQVVYIHPSSALFNRQPDWVVYHELVMTTKEYMREVTTIDPRWLVEFAPNFFKFGDPTKLSRAKKSMRIEPLYSKFEEKDSWRISRVPRKFHVKVTF</sequence>
<feature type="region of interest" description="Disordered" evidence="13">
    <location>
        <begin position="85"/>
        <end position="162"/>
    </location>
</feature>
<dbReference type="Pfam" id="PF04408">
    <property type="entry name" value="WHD_HA2"/>
    <property type="match status" value="1"/>
</dbReference>
<dbReference type="InterPro" id="IPR007502">
    <property type="entry name" value="Helicase-assoc_dom"/>
</dbReference>
<evidence type="ECO:0000256" key="13">
    <source>
        <dbReference type="SAM" id="MobiDB-lite"/>
    </source>
</evidence>
<evidence type="ECO:0000313" key="18">
    <source>
        <dbReference type="Proteomes" id="UP000728185"/>
    </source>
</evidence>
<dbReference type="InterPro" id="IPR027417">
    <property type="entry name" value="P-loop_NTPase"/>
</dbReference>
<organism evidence="17 18">
    <name type="scientific">Fasciolopsis buskii</name>
    <dbReference type="NCBI Taxonomy" id="27845"/>
    <lineage>
        <taxon>Eukaryota</taxon>
        <taxon>Metazoa</taxon>
        <taxon>Spiralia</taxon>
        <taxon>Lophotrochozoa</taxon>
        <taxon>Platyhelminthes</taxon>
        <taxon>Trematoda</taxon>
        <taxon>Digenea</taxon>
        <taxon>Plagiorchiida</taxon>
        <taxon>Echinostomata</taxon>
        <taxon>Echinostomatoidea</taxon>
        <taxon>Fasciolidae</taxon>
        <taxon>Fasciolopsis</taxon>
    </lineage>
</organism>
<keyword evidence="5" id="KW-0378">Hydrolase</keyword>
<evidence type="ECO:0000256" key="11">
    <source>
        <dbReference type="ARBA" id="ARBA00060756"/>
    </source>
</evidence>
<feature type="region of interest" description="Disordered" evidence="13">
    <location>
        <begin position="192"/>
        <end position="327"/>
    </location>
</feature>
<keyword evidence="9" id="KW-0539">Nucleus</keyword>
<feature type="compositionally biased region" description="Basic residues" evidence="13">
    <location>
        <begin position="215"/>
        <end position="229"/>
    </location>
</feature>
<gene>
    <name evidence="17" type="ORF">FBUS_10375</name>
</gene>
<proteinExistence type="inferred from homology"/>
<dbReference type="InterPro" id="IPR048333">
    <property type="entry name" value="HA2_WH"/>
</dbReference>
<feature type="compositionally biased region" description="Low complexity" evidence="13">
    <location>
        <begin position="262"/>
        <end position="275"/>
    </location>
</feature>
<dbReference type="Pfam" id="PF07717">
    <property type="entry name" value="OB_NTP_bind"/>
    <property type="match status" value="1"/>
</dbReference>
<evidence type="ECO:0000256" key="1">
    <source>
        <dbReference type="ARBA" id="ARBA00004123"/>
    </source>
</evidence>
<dbReference type="Pfam" id="PF00270">
    <property type="entry name" value="DEAD"/>
    <property type="match status" value="1"/>
</dbReference>
<accession>A0A8E0VME1</accession>
<dbReference type="Pfam" id="PF21010">
    <property type="entry name" value="HA2_C"/>
    <property type="match status" value="1"/>
</dbReference>
<evidence type="ECO:0000256" key="2">
    <source>
        <dbReference type="ARBA" id="ARBA00012552"/>
    </source>
</evidence>
<dbReference type="InterPro" id="IPR014001">
    <property type="entry name" value="Helicase_ATP-bd"/>
</dbReference>
<dbReference type="InterPro" id="IPR011545">
    <property type="entry name" value="DEAD/DEAH_box_helicase_dom"/>
</dbReference>
<keyword evidence="4" id="KW-0547">Nucleotide-binding</keyword>
<feature type="compositionally biased region" description="Basic residues" evidence="13">
    <location>
        <begin position="239"/>
        <end position="261"/>
    </location>
</feature>
<dbReference type="InterPro" id="IPR001650">
    <property type="entry name" value="Helicase_C-like"/>
</dbReference>
<feature type="domain" description="Helicase ATP-binding" evidence="15">
    <location>
        <begin position="673"/>
        <end position="836"/>
    </location>
</feature>
<dbReference type="InterPro" id="IPR049621">
    <property type="entry name" value="S1_DHX8_helicase"/>
</dbReference>
<dbReference type="GO" id="GO:0005524">
    <property type="term" value="F:ATP binding"/>
    <property type="evidence" value="ECO:0007669"/>
    <property type="project" value="UniProtKB-KW"/>
</dbReference>
<dbReference type="Gene3D" id="1.20.120.1080">
    <property type="match status" value="1"/>
</dbReference>
<comment type="subcellular location">
    <subcellularLocation>
        <location evidence="1">Nucleus</location>
    </subcellularLocation>
</comment>
<name>A0A8E0VME1_9TREM</name>
<dbReference type="GO" id="GO:0003724">
    <property type="term" value="F:RNA helicase activity"/>
    <property type="evidence" value="ECO:0007669"/>
    <property type="project" value="UniProtKB-EC"/>
</dbReference>
<evidence type="ECO:0000259" key="16">
    <source>
        <dbReference type="PROSITE" id="PS51194"/>
    </source>
</evidence>
<evidence type="ECO:0000256" key="8">
    <source>
        <dbReference type="ARBA" id="ARBA00023187"/>
    </source>
</evidence>
<dbReference type="GO" id="GO:0003723">
    <property type="term" value="F:RNA binding"/>
    <property type="evidence" value="ECO:0007669"/>
    <property type="project" value="TreeGrafter"/>
</dbReference>
<protein>
    <recommendedName>
        <fullName evidence="2">RNA helicase</fullName>
        <ecNumber evidence="2">3.6.4.13</ecNumber>
    </recommendedName>
</protein>